<dbReference type="EMBL" id="SNRW01017871">
    <property type="protein sequence ID" value="KAA6367892.1"/>
    <property type="molecule type" value="Genomic_DNA"/>
</dbReference>
<proteinExistence type="predicted"/>
<evidence type="ECO:0000313" key="1">
    <source>
        <dbReference type="EMBL" id="KAA6367892.1"/>
    </source>
</evidence>
<evidence type="ECO:0000313" key="2">
    <source>
        <dbReference type="Proteomes" id="UP000324800"/>
    </source>
</evidence>
<accession>A0A5J4UDD9</accession>
<dbReference type="Proteomes" id="UP000324800">
    <property type="component" value="Unassembled WGS sequence"/>
</dbReference>
<gene>
    <name evidence="1" type="ORF">EZS28_036582</name>
</gene>
<organism evidence="1 2">
    <name type="scientific">Streblomastix strix</name>
    <dbReference type="NCBI Taxonomy" id="222440"/>
    <lineage>
        <taxon>Eukaryota</taxon>
        <taxon>Metamonada</taxon>
        <taxon>Preaxostyla</taxon>
        <taxon>Oxymonadida</taxon>
        <taxon>Streblomastigidae</taxon>
        <taxon>Streblomastix</taxon>
    </lineage>
</organism>
<reference evidence="1 2" key="1">
    <citation type="submission" date="2019-03" db="EMBL/GenBank/DDBJ databases">
        <title>Single cell metagenomics reveals metabolic interactions within the superorganism composed of flagellate Streblomastix strix and complex community of Bacteroidetes bacteria on its surface.</title>
        <authorList>
            <person name="Treitli S.C."/>
            <person name="Kolisko M."/>
            <person name="Husnik F."/>
            <person name="Keeling P."/>
            <person name="Hampl V."/>
        </authorList>
    </citation>
    <scope>NUCLEOTIDE SEQUENCE [LARGE SCALE GENOMIC DNA]</scope>
    <source>
        <strain evidence="1">ST1C</strain>
    </source>
</reference>
<name>A0A5J4UDD9_9EUKA</name>
<dbReference type="AlphaFoldDB" id="A0A5J4UDD9"/>
<protein>
    <submittedName>
        <fullName evidence="1">Uncharacterized protein</fullName>
    </submittedName>
</protein>
<comment type="caution">
    <text evidence="1">The sequence shown here is derived from an EMBL/GenBank/DDBJ whole genome shotgun (WGS) entry which is preliminary data.</text>
</comment>
<sequence length="80" mass="8935">MNAKPKPASVPLSGPLSVLAIIPDKDLVRQSDNKIQHSEVGNQIACIAFDPIVSEGIVRFEGEFEKHWKYDNCISTYTNY</sequence>